<name>A0A7L7S1K2_9CRUS</name>
<keyword evidence="1" id="KW-1133">Transmembrane helix</keyword>
<organism evidence="2">
    <name type="scientific">Cercopagis pengoi</name>
    <dbReference type="NCBI Taxonomy" id="141397"/>
    <lineage>
        <taxon>Eukaryota</taxon>
        <taxon>Metazoa</taxon>
        <taxon>Ecdysozoa</taxon>
        <taxon>Arthropoda</taxon>
        <taxon>Crustacea</taxon>
        <taxon>Branchiopoda</taxon>
        <taxon>Diplostraca</taxon>
        <taxon>Cladocera</taxon>
        <taxon>Onychopoda</taxon>
        <taxon>Cercopagididae</taxon>
        <taxon>Cercopagis</taxon>
    </lineage>
</organism>
<gene>
    <name evidence="2" type="primary">ATP8</name>
</gene>
<feature type="transmembrane region" description="Helical" evidence="1">
    <location>
        <begin position="12"/>
        <end position="31"/>
    </location>
</feature>
<proteinExistence type="predicted"/>
<sequence length="52" mass="6273">MPQIWPMNWITLFAYFLMCFSLFVVSIHFLNTPEVSTLAKKTSSRPQLHWKW</sequence>
<reference evidence="2" key="1">
    <citation type="submission" date="2020-08" db="EMBL/GenBank/DDBJ databases">
        <title>DNAmark Project.</title>
        <authorList>
            <person name="Leerhoei F."/>
        </authorList>
    </citation>
    <scope>NUCLEOTIDE SEQUENCE</scope>
    <source>
        <strain evidence="2">DM591</strain>
    </source>
</reference>
<protein>
    <submittedName>
        <fullName evidence="2">ATP synthase F0 subunit 8</fullName>
    </submittedName>
</protein>
<dbReference type="AlphaFoldDB" id="A0A7L7S1K2"/>
<keyword evidence="1" id="KW-0472">Membrane</keyword>
<geneLocation type="mitochondrion" evidence="2"/>
<accession>A0A7L7S1K2</accession>
<keyword evidence="2" id="KW-0496">Mitochondrion</keyword>
<dbReference type="EMBL" id="MT862443">
    <property type="protein sequence ID" value="QNV12236.1"/>
    <property type="molecule type" value="Genomic_DNA"/>
</dbReference>
<evidence type="ECO:0000256" key="1">
    <source>
        <dbReference type="SAM" id="Phobius"/>
    </source>
</evidence>
<evidence type="ECO:0000313" key="2">
    <source>
        <dbReference type="EMBL" id="QNV12236.1"/>
    </source>
</evidence>
<keyword evidence="1" id="KW-0812">Transmembrane</keyword>